<gene>
    <name evidence="3" type="ORF">AO501_26745</name>
</gene>
<organism evidence="3 4">
    <name type="scientific">Mycobacterium gordonae</name>
    <dbReference type="NCBI Taxonomy" id="1778"/>
    <lineage>
        <taxon>Bacteria</taxon>
        <taxon>Bacillati</taxon>
        <taxon>Actinomycetota</taxon>
        <taxon>Actinomycetes</taxon>
        <taxon>Mycobacteriales</taxon>
        <taxon>Mycobacteriaceae</taxon>
        <taxon>Mycobacterium</taxon>
    </lineage>
</organism>
<name>A0A0Q2LYU5_MYCGO</name>
<evidence type="ECO:0000256" key="2">
    <source>
        <dbReference type="SAM" id="Phobius"/>
    </source>
</evidence>
<accession>A0A0Q2LYU5</accession>
<evidence type="ECO:0000256" key="1">
    <source>
        <dbReference type="SAM" id="MobiDB-lite"/>
    </source>
</evidence>
<sequence length="311" mass="31008">MNGLLALALTAGMLAPVNPCGFALLPAWITHTLGDQGATAPTVRLARAARASLALTVGFAGTLAAAGLAVSAGARALITAAPWLGLATGIVLLLLGVVMLTGRSLGPHLRLPATDLRPTGRPATTRQLVLFGVGYAAASLSCTFGVLLAVIAQAQATASYGGLLAVFGAYAAGSAAVLLLVSISTAAAGAALTRRLSALARHGTRITAAVLTLTGAYLAWYWYPAATGHTGSPNVLAGLSATTSTWLQDHTTVVLALSGIAVLVVTAAAVGHRLGATRRDTAAKTVGPENNSLQDSPTSATAGTQARTPGH</sequence>
<feature type="transmembrane region" description="Helical" evidence="2">
    <location>
        <begin position="164"/>
        <end position="192"/>
    </location>
</feature>
<dbReference type="PANTHER" id="PTHR31272:SF4">
    <property type="entry name" value="CYTOCHROME C-TYPE BIOGENESIS PROTEIN HI_1454-RELATED"/>
    <property type="match status" value="1"/>
</dbReference>
<feature type="compositionally biased region" description="Polar residues" evidence="1">
    <location>
        <begin position="288"/>
        <end position="311"/>
    </location>
</feature>
<evidence type="ECO:0000313" key="4">
    <source>
        <dbReference type="Proteomes" id="UP000051677"/>
    </source>
</evidence>
<dbReference type="RefSeq" id="WP_055576337.1">
    <property type="nucleotide sequence ID" value="NZ_LKTM01000007.1"/>
</dbReference>
<feature type="transmembrane region" description="Helical" evidence="2">
    <location>
        <begin position="253"/>
        <end position="271"/>
    </location>
</feature>
<dbReference type="AlphaFoldDB" id="A0A0Q2LYU5"/>
<dbReference type="PANTHER" id="PTHR31272">
    <property type="entry name" value="CYTOCHROME C-TYPE BIOGENESIS PROTEIN HI_1454-RELATED"/>
    <property type="match status" value="1"/>
</dbReference>
<dbReference type="EMBL" id="LKTM01000007">
    <property type="protein sequence ID" value="KQH80826.1"/>
    <property type="molecule type" value="Genomic_DNA"/>
</dbReference>
<feature type="transmembrane region" description="Helical" evidence="2">
    <location>
        <begin position="204"/>
        <end position="223"/>
    </location>
</feature>
<keyword evidence="2" id="KW-1133">Transmembrane helix</keyword>
<reference evidence="3 4" key="1">
    <citation type="submission" date="2015-10" db="EMBL/GenBank/DDBJ databases">
        <title>Mycobacterium gordonae draft genome assembly.</title>
        <authorList>
            <person name="Ustinova V."/>
            <person name="Smirnova T."/>
            <person name="Blagodatskikh K."/>
            <person name="Varlamov D."/>
            <person name="Larionova E."/>
            <person name="Chernousova L."/>
        </authorList>
    </citation>
    <scope>NUCLEOTIDE SEQUENCE [LARGE SCALE GENOMIC DNA]</scope>
    <source>
        <strain evidence="3 4">CTRI 14-8773</strain>
    </source>
</reference>
<dbReference type="OrthoDB" id="5244297at2"/>
<keyword evidence="2" id="KW-0472">Membrane</keyword>
<keyword evidence="2" id="KW-0812">Transmembrane</keyword>
<feature type="transmembrane region" description="Helical" evidence="2">
    <location>
        <begin position="128"/>
        <end position="152"/>
    </location>
</feature>
<feature type="transmembrane region" description="Helical" evidence="2">
    <location>
        <begin position="80"/>
        <end position="100"/>
    </location>
</feature>
<dbReference type="InterPro" id="IPR051790">
    <property type="entry name" value="Cytochrome_c-biogenesis_DsbD"/>
</dbReference>
<comment type="caution">
    <text evidence="3">The sequence shown here is derived from an EMBL/GenBank/DDBJ whole genome shotgun (WGS) entry which is preliminary data.</text>
</comment>
<evidence type="ECO:0000313" key="3">
    <source>
        <dbReference type="EMBL" id="KQH80826.1"/>
    </source>
</evidence>
<proteinExistence type="predicted"/>
<feature type="region of interest" description="Disordered" evidence="1">
    <location>
        <begin position="280"/>
        <end position="311"/>
    </location>
</feature>
<protein>
    <submittedName>
        <fullName evidence="3">Mercury transporter</fullName>
    </submittedName>
</protein>
<dbReference type="Proteomes" id="UP000051677">
    <property type="component" value="Unassembled WGS sequence"/>
</dbReference>